<evidence type="ECO:0000256" key="6">
    <source>
        <dbReference type="SAM" id="Phobius"/>
    </source>
</evidence>
<comment type="caution">
    <text evidence="9">The sequence shown here is derived from an EMBL/GenBank/DDBJ whole genome shotgun (WGS) entry which is preliminary data.</text>
</comment>
<evidence type="ECO:0000256" key="3">
    <source>
        <dbReference type="ARBA" id="ARBA00022692"/>
    </source>
</evidence>
<dbReference type="CDD" id="cd07302">
    <property type="entry name" value="CHD"/>
    <property type="match status" value="1"/>
</dbReference>
<dbReference type="Pfam" id="PF02743">
    <property type="entry name" value="dCache_1"/>
    <property type="match status" value="1"/>
</dbReference>
<evidence type="ECO:0000256" key="4">
    <source>
        <dbReference type="ARBA" id="ARBA00022989"/>
    </source>
</evidence>
<evidence type="ECO:0000313" key="9">
    <source>
        <dbReference type="EMBL" id="GLR86323.1"/>
    </source>
</evidence>
<keyword evidence="3 6" id="KW-0812">Transmembrane</keyword>
<keyword evidence="10" id="KW-1185">Reference proteome</keyword>
<evidence type="ECO:0008006" key="11">
    <source>
        <dbReference type="Google" id="ProtNLM"/>
    </source>
</evidence>
<comment type="subcellular location">
    <subcellularLocation>
        <location evidence="1">Cell membrane</location>
        <topology evidence="1">Multi-pass membrane protein</topology>
    </subcellularLocation>
</comment>
<dbReference type="RefSeq" id="WP_284266579.1">
    <property type="nucleotide sequence ID" value="NZ_BSOW01000009.1"/>
</dbReference>
<dbReference type="Proteomes" id="UP001156905">
    <property type="component" value="Unassembled WGS sequence"/>
</dbReference>
<dbReference type="Gene3D" id="3.30.70.1230">
    <property type="entry name" value="Nucleotide cyclase"/>
    <property type="match status" value="1"/>
</dbReference>
<dbReference type="PANTHER" id="PTHR43081:SF20">
    <property type="entry name" value="TWO-COMPONENT RESPONSE REGULATOR"/>
    <property type="match status" value="1"/>
</dbReference>
<dbReference type="CDD" id="cd18774">
    <property type="entry name" value="PDC2_HK_sensor"/>
    <property type="match status" value="1"/>
</dbReference>
<evidence type="ECO:0000259" key="8">
    <source>
        <dbReference type="PROSITE" id="PS50885"/>
    </source>
</evidence>
<dbReference type="CDD" id="cd06225">
    <property type="entry name" value="HAMP"/>
    <property type="match status" value="1"/>
</dbReference>
<name>A0ABQ6AVY3_9BRAD</name>
<dbReference type="Gene3D" id="3.30.450.20">
    <property type="entry name" value="PAS domain"/>
    <property type="match status" value="1"/>
</dbReference>
<evidence type="ECO:0000313" key="10">
    <source>
        <dbReference type="Proteomes" id="UP001156905"/>
    </source>
</evidence>
<dbReference type="PANTHER" id="PTHR43081">
    <property type="entry name" value="ADENYLATE CYCLASE, TERMINAL-DIFFERENTIATION SPECIFIC-RELATED"/>
    <property type="match status" value="1"/>
</dbReference>
<dbReference type="SUPFAM" id="SSF55073">
    <property type="entry name" value="Nucleotide cyclase"/>
    <property type="match status" value="1"/>
</dbReference>
<accession>A0ABQ6AVY3</accession>
<dbReference type="EMBL" id="BSOW01000009">
    <property type="protein sequence ID" value="GLR86323.1"/>
    <property type="molecule type" value="Genomic_DNA"/>
</dbReference>
<evidence type="ECO:0000256" key="2">
    <source>
        <dbReference type="ARBA" id="ARBA00022475"/>
    </source>
</evidence>
<protein>
    <recommendedName>
        <fullName evidence="11">Transcriptional regulator</fullName>
    </recommendedName>
</protein>
<keyword evidence="5 6" id="KW-0472">Membrane</keyword>
<dbReference type="Pfam" id="PF00211">
    <property type="entry name" value="Guanylate_cyc"/>
    <property type="match status" value="1"/>
</dbReference>
<feature type="domain" description="HAMP" evidence="8">
    <location>
        <begin position="317"/>
        <end position="369"/>
    </location>
</feature>
<sequence length="601" mass="65236">MSKGSAQKSWPGYRGRTNPRRSLFYKYFVTLFVAAVVPLILGAAIEASFGYRDQRRHISEVLQAEARGAAGRIEAFTDEIRDQLGWVVQFPWVQGDDDLHRVDALRLLQQVPAIVSVSLLDETGTERVFVSRLRLNRTGRGVDMSADPAVIGARANKVWYGPVQYQHESEPYMRIAVAGNLPSAGVAVAEVNLKLIWDVIAAIRIGNTGHAIVVDDYGRLIAHPDISLVLRGRSGSEDFGRIKHLLGTTSGRAVLTGDRGSPVVALSVHVADVGWTVIAMQPVLEAFASIRAALWRSAFLIALGVLTALALAYWRANRMSGPIKQLEEGVERIGTGHFDHRIKISSRDELEQLAVRFNEMASELAISHQKTVRIDRLKQFLAPQVAELVEHSDELLEGQRREVVAVFGDLRGFTAFSARAEPDAIMAVLREYYAAVGAVTTRYEATLIRFAGDGVMLLVNAPVACDDPANHAVRLAIDLQVAVQSVAGKWCAAGHAIGFGVGIAMGMATVGTVGYEGRLDYTALGNVVNLASRLCGLAKDGQILTDPVVAEGVRDTIPLASVGKQIIKGYDQPLEIFAVAQTDTPPRRPDSGPRPMVFEAL</sequence>
<evidence type="ECO:0000256" key="5">
    <source>
        <dbReference type="ARBA" id="ARBA00023136"/>
    </source>
</evidence>
<evidence type="ECO:0000259" key="7">
    <source>
        <dbReference type="PROSITE" id="PS50125"/>
    </source>
</evidence>
<evidence type="ECO:0000256" key="1">
    <source>
        <dbReference type="ARBA" id="ARBA00004651"/>
    </source>
</evidence>
<dbReference type="InterPro" id="IPR001054">
    <property type="entry name" value="A/G_cyclase"/>
</dbReference>
<dbReference type="InterPro" id="IPR003660">
    <property type="entry name" value="HAMP_dom"/>
</dbReference>
<proteinExistence type="predicted"/>
<reference evidence="10" key="1">
    <citation type="journal article" date="2019" name="Int. J. Syst. Evol. Microbiol.">
        <title>The Global Catalogue of Microorganisms (GCM) 10K type strain sequencing project: providing services to taxonomists for standard genome sequencing and annotation.</title>
        <authorList>
            <consortium name="The Broad Institute Genomics Platform"/>
            <consortium name="The Broad Institute Genome Sequencing Center for Infectious Disease"/>
            <person name="Wu L."/>
            <person name="Ma J."/>
        </authorList>
    </citation>
    <scope>NUCLEOTIDE SEQUENCE [LARGE SCALE GENOMIC DNA]</scope>
    <source>
        <strain evidence="10">NBRC 102520</strain>
    </source>
</reference>
<dbReference type="Pfam" id="PF00672">
    <property type="entry name" value="HAMP"/>
    <property type="match status" value="1"/>
</dbReference>
<feature type="domain" description="Guanylate cyclase" evidence="7">
    <location>
        <begin position="404"/>
        <end position="535"/>
    </location>
</feature>
<dbReference type="SUPFAM" id="SSF158472">
    <property type="entry name" value="HAMP domain-like"/>
    <property type="match status" value="1"/>
</dbReference>
<dbReference type="InterPro" id="IPR050697">
    <property type="entry name" value="Adenylyl/Guanylyl_Cyclase_3/4"/>
</dbReference>
<dbReference type="Gene3D" id="6.10.340.10">
    <property type="match status" value="1"/>
</dbReference>
<dbReference type="InterPro" id="IPR033479">
    <property type="entry name" value="dCache_1"/>
</dbReference>
<dbReference type="PROSITE" id="PS50885">
    <property type="entry name" value="HAMP"/>
    <property type="match status" value="1"/>
</dbReference>
<keyword evidence="2" id="KW-1003">Cell membrane</keyword>
<dbReference type="InterPro" id="IPR029787">
    <property type="entry name" value="Nucleotide_cyclase"/>
</dbReference>
<keyword evidence="4 6" id="KW-1133">Transmembrane helix</keyword>
<gene>
    <name evidence="9" type="ORF">GCM10007857_30340</name>
</gene>
<organism evidence="9 10">
    <name type="scientific">Bradyrhizobium iriomotense</name>
    <dbReference type="NCBI Taxonomy" id="441950"/>
    <lineage>
        <taxon>Bacteria</taxon>
        <taxon>Pseudomonadati</taxon>
        <taxon>Pseudomonadota</taxon>
        <taxon>Alphaproteobacteria</taxon>
        <taxon>Hyphomicrobiales</taxon>
        <taxon>Nitrobacteraceae</taxon>
        <taxon>Bradyrhizobium</taxon>
    </lineage>
</organism>
<dbReference type="SMART" id="SM00304">
    <property type="entry name" value="HAMP"/>
    <property type="match status" value="1"/>
</dbReference>
<dbReference type="PROSITE" id="PS50125">
    <property type="entry name" value="GUANYLATE_CYCLASE_2"/>
    <property type="match status" value="1"/>
</dbReference>
<dbReference type="SMART" id="SM00044">
    <property type="entry name" value="CYCc"/>
    <property type="match status" value="1"/>
</dbReference>
<feature type="transmembrane region" description="Helical" evidence="6">
    <location>
        <begin position="293"/>
        <end position="314"/>
    </location>
</feature>
<feature type="transmembrane region" description="Helical" evidence="6">
    <location>
        <begin position="24"/>
        <end position="45"/>
    </location>
</feature>